<reference evidence="1 2" key="1">
    <citation type="submission" date="2019-04" db="EMBL/GenBank/DDBJ databases">
        <title>Complete genome sequence of Agrobacterium tumefaciens CFBP6624.</title>
        <authorList>
            <person name="Haryono M."/>
            <person name="Lin Y.-C."/>
            <person name="Lai E.-M."/>
            <person name="Kuo C.-H."/>
        </authorList>
    </citation>
    <scope>NUCLEOTIDE SEQUENCE [LARGE SCALE GENOMIC DNA]</scope>
    <source>
        <strain evidence="1 2">CFBP6624</strain>
    </source>
</reference>
<dbReference type="EMBL" id="CP039907">
    <property type="protein sequence ID" value="QCM01302.1"/>
    <property type="molecule type" value="Genomic_DNA"/>
</dbReference>
<evidence type="ECO:0000313" key="1">
    <source>
        <dbReference type="EMBL" id="QCM01302.1"/>
    </source>
</evidence>
<proteinExistence type="predicted"/>
<protein>
    <submittedName>
        <fullName evidence="1">Uncharacterized protein</fullName>
    </submittedName>
</protein>
<organism evidence="1 2">
    <name type="scientific">Agrobacterium tumefaciens</name>
    <dbReference type="NCBI Taxonomy" id="358"/>
    <lineage>
        <taxon>Bacteria</taxon>
        <taxon>Pseudomonadati</taxon>
        <taxon>Pseudomonadota</taxon>
        <taxon>Alphaproteobacteria</taxon>
        <taxon>Hyphomicrobiales</taxon>
        <taxon>Rhizobiaceae</taxon>
        <taxon>Rhizobium/Agrobacterium group</taxon>
        <taxon>Agrobacterium</taxon>
        <taxon>Agrobacterium tumefaciens complex</taxon>
    </lineage>
</organism>
<dbReference type="AlphaFoldDB" id="A0AAE6BPI8"/>
<evidence type="ECO:0000313" key="2">
    <source>
        <dbReference type="Proteomes" id="UP000298646"/>
    </source>
</evidence>
<name>A0AAE6BPI8_AGRTU</name>
<dbReference type="Proteomes" id="UP000298646">
    <property type="component" value="Chromosome circular"/>
</dbReference>
<accession>A0AAE6BPI8</accession>
<sequence length="206" mass="22510">MTAGDDWKIFPRKGLGRLEFGMSPAEVDAWSETYGAIMGRGSDRASDGLLRDTLEKFGGAMSEEEKQAFIAAYAQSGPSPDSVTETRGKPGLVLRYEAERLVEIMPAVGQRPLFLDGVDLLSLSALEALALLERLNSRPGRYASTEAAFDQLAISTDGFCVTDKAAGVQTLSSADERFQGRTVILREKPYLPEEEMELFIVHSVLE</sequence>
<gene>
    <name evidence="1" type="ORF">CFBP6624_00675</name>
</gene>